<evidence type="ECO:0000256" key="6">
    <source>
        <dbReference type="ARBA" id="ARBA00022679"/>
    </source>
</evidence>
<dbReference type="InterPro" id="IPR023468">
    <property type="entry name" value="Riboflavin_kinase"/>
</dbReference>
<dbReference type="EMBL" id="JALKII010000009">
    <property type="protein sequence ID" value="MCK0538504.1"/>
    <property type="molecule type" value="Genomic_DNA"/>
</dbReference>
<feature type="domain" description="Riboflavin kinase" evidence="16">
    <location>
        <begin position="183"/>
        <end position="307"/>
    </location>
</feature>
<keyword evidence="8 15" id="KW-0547">Nucleotide-binding</keyword>
<comment type="similarity">
    <text evidence="15">Belongs to the ribF family.</text>
</comment>
<evidence type="ECO:0000256" key="3">
    <source>
        <dbReference type="ARBA" id="ARBA00005201"/>
    </source>
</evidence>
<comment type="caution">
    <text evidence="17">The sequence shown here is derived from an EMBL/GenBank/DDBJ whole genome shotgun (WGS) entry which is preliminary data.</text>
</comment>
<evidence type="ECO:0000256" key="15">
    <source>
        <dbReference type="PIRNR" id="PIRNR004491"/>
    </source>
</evidence>
<keyword evidence="11 15" id="KW-0067">ATP-binding</keyword>
<dbReference type="Pfam" id="PF01687">
    <property type="entry name" value="Flavokinase"/>
    <property type="match status" value="1"/>
</dbReference>
<evidence type="ECO:0000256" key="7">
    <source>
        <dbReference type="ARBA" id="ARBA00022695"/>
    </source>
</evidence>
<dbReference type="InterPro" id="IPR015865">
    <property type="entry name" value="Riboflavin_kinase_bac/euk"/>
</dbReference>
<evidence type="ECO:0000256" key="10">
    <source>
        <dbReference type="ARBA" id="ARBA00022827"/>
    </source>
</evidence>
<reference evidence="17" key="1">
    <citation type="submission" date="2022-04" db="EMBL/GenBank/DDBJ databases">
        <title>Alcanivorax sp. CY1518 draft genome sequence.</title>
        <authorList>
            <person name="Zhao G."/>
            <person name="An M."/>
        </authorList>
    </citation>
    <scope>NUCLEOTIDE SEQUENCE</scope>
    <source>
        <strain evidence="17">CY1518</strain>
    </source>
</reference>
<comment type="function">
    <text evidence="1">Catalyzes the phosphorylation of riboflavin to FMN followed by the adenylation of FMN to FAD.</text>
</comment>
<dbReference type="NCBIfam" id="NF004159">
    <property type="entry name" value="PRK05627.1-2"/>
    <property type="match status" value="1"/>
</dbReference>
<evidence type="ECO:0000256" key="1">
    <source>
        <dbReference type="ARBA" id="ARBA00002121"/>
    </source>
</evidence>
<gene>
    <name evidence="17" type="primary">ribF</name>
    <name evidence="17" type="ORF">MU846_12375</name>
</gene>
<name>A0ABT0E9M9_9GAMM</name>
<evidence type="ECO:0000256" key="14">
    <source>
        <dbReference type="ARBA" id="ARBA00049494"/>
    </source>
</evidence>
<dbReference type="PANTHER" id="PTHR22749:SF6">
    <property type="entry name" value="RIBOFLAVIN KINASE"/>
    <property type="match status" value="1"/>
</dbReference>
<dbReference type="Proteomes" id="UP001165524">
    <property type="component" value="Unassembled WGS sequence"/>
</dbReference>
<comment type="catalytic activity">
    <reaction evidence="14 15">
        <text>FMN + ATP + H(+) = FAD + diphosphate</text>
        <dbReference type="Rhea" id="RHEA:17237"/>
        <dbReference type="ChEBI" id="CHEBI:15378"/>
        <dbReference type="ChEBI" id="CHEBI:30616"/>
        <dbReference type="ChEBI" id="CHEBI:33019"/>
        <dbReference type="ChEBI" id="CHEBI:57692"/>
        <dbReference type="ChEBI" id="CHEBI:58210"/>
        <dbReference type="EC" id="2.7.7.2"/>
    </reaction>
</comment>
<dbReference type="NCBIfam" id="NF004160">
    <property type="entry name" value="PRK05627.1-3"/>
    <property type="match status" value="1"/>
</dbReference>
<evidence type="ECO:0000256" key="4">
    <source>
        <dbReference type="ARBA" id="ARBA00022630"/>
    </source>
</evidence>
<keyword evidence="6 15" id="KW-0808">Transferase</keyword>
<dbReference type="SUPFAM" id="SSF52374">
    <property type="entry name" value="Nucleotidylyl transferase"/>
    <property type="match status" value="1"/>
</dbReference>
<dbReference type="SUPFAM" id="SSF82114">
    <property type="entry name" value="Riboflavin kinase-like"/>
    <property type="match status" value="1"/>
</dbReference>
<keyword evidence="12" id="KW-0511">Multifunctional enzyme</keyword>
<dbReference type="SMART" id="SM00904">
    <property type="entry name" value="Flavokinase"/>
    <property type="match status" value="1"/>
</dbReference>
<comment type="pathway">
    <text evidence="2 15">Cofactor biosynthesis; FAD biosynthesis; FAD from FMN: step 1/1.</text>
</comment>
<dbReference type="Gene3D" id="3.40.50.620">
    <property type="entry name" value="HUPs"/>
    <property type="match status" value="1"/>
</dbReference>
<dbReference type="EC" id="2.7.7.2" evidence="15"/>
<keyword evidence="9 15" id="KW-0418">Kinase</keyword>
<protein>
    <recommendedName>
        <fullName evidence="15">Riboflavin biosynthesis protein</fullName>
    </recommendedName>
    <domain>
        <recommendedName>
            <fullName evidence="15">Riboflavin kinase</fullName>
            <ecNumber evidence="15">2.7.1.26</ecNumber>
        </recommendedName>
        <alternativeName>
            <fullName evidence="15">Flavokinase</fullName>
        </alternativeName>
    </domain>
    <domain>
        <recommendedName>
            <fullName evidence="15">FMN adenylyltransferase</fullName>
            <ecNumber evidence="15">2.7.7.2</ecNumber>
        </recommendedName>
        <alternativeName>
            <fullName evidence="15">FAD pyrophosphorylase</fullName>
        </alternativeName>
        <alternativeName>
            <fullName evidence="15">FAD synthase</fullName>
        </alternativeName>
    </domain>
</protein>
<dbReference type="GO" id="GO:0003919">
    <property type="term" value="F:FMN adenylyltransferase activity"/>
    <property type="evidence" value="ECO:0007669"/>
    <property type="project" value="UniProtKB-EC"/>
</dbReference>
<dbReference type="InterPro" id="IPR014729">
    <property type="entry name" value="Rossmann-like_a/b/a_fold"/>
</dbReference>
<dbReference type="CDD" id="cd02064">
    <property type="entry name" value="FAD_synthetase_N"/>
    <property type="match status" value="1"/>
</dbReference>
<comment type="catalytic activity">
    <reaction evidence="13 15">
        <text>riboflavin + ATP = FMN + ADP + H(+)</text>
        <dbReference type="Rhea" id="RHEA:14357"/>
        <dbReference type="ChEBI" id="CHEBI:15378"/>
        <dbReference type="ChEBI" id="CHEBI:30616"/>
        <dbReference type="ChEBI" id="CHEBI:57986"/>
        <dbReference type="ChEBI" id="CHEBI:58210"/>
        <dbReference type="ChEBI" id="CHEBI:456216"/>
        <dbReference type="EC" id="2.7.1.26"/>
    </reaction>
</comment>
<keyword evidence="4 15" id="KW-0285">Flavoprotein</keyword>
<dbReference type="EC" id="2.7.1.26" evidence="15"/>
<dbReference type="InterPro" id="IPR002606">
    <property type="entry name" value="Riboflavin_kinase_bac"/>
</dbReference>
<proteinExistence type="inferred from homology"/>
<keyword evidence="18" id="KW-1185">Reference proteome</keyword>
<evidence type="ECO:0000256" key="11">
    <source>
        <dbReference type="ARBA" id="ARBA00022840"/>
    </source>
</evidence>
<sequence>MELIRGIHNLRRQQRGCVATIGNFDGVHLGHQMILRRVQQEAQARGLTSTVMLFEPQPAEFFYPAQAPARLMSLRDKLCTLAAMGVDQVFCARFDARLSSQLAADFVRDLLVDGLNVQHLVIGDDFRFGSGREGDFDYLQQAGAEYGFGVEDSPTCEYQGERVSSTRVRAALAAGNLTQAEALLGRPYRISGRVHHGDKLGRTIDVPTANLPLRQLHVPLGGVFAVTVNGAGLVNHPAVANMGCRPTVAGRNWRLEVHLLDFAGDLYGRHIEVSLRHFLRPEQKFDGLEALRTAIHGDIAQARQWFAARAETDHVDE</sequence>
<dbReference type="Pfam" id="PF06574">
    <property type="entry name" value="FAD_syn"/>
    <property type="match status" value="1"/>
</dbReference>
<dbReference type="NCBIfam" id="TIGR00083">
    <property type="entry name" value="ribF"/>
    <property type="match status" value="1"/>
</dbReference>
<comment type="pathway">
    <text evidence="3 15">Cofactor biosynthesis; FMN biosynthesis; FMN from riboflavin (ATP route): step 1/1.</text>
</comment>
<dbReference type="Gene3D" id="2.40.30.30">
    <property type="entry name" value="Riboflavin kinase-like"/>
    <property type="match status" value="1"/>
</dbReference>
<accession>A0ABT0E9M9</accession>
<evidence type="ECO:0000313" key="18">
    <source>
        <dbReference type="Proteomes" id="UP001165524"/>
    </source>
</evidence>
<evidence type="ECO:0000256" key="5">
    <source>
        <dbReference type="ARBA" id="ARBA00022643"/>
    </source>
</evidence>
<dbReference type="NCBIfam" id="NF004163">
    <property type="entry name" value="PRK05627.1-6"/>
    <property type="match status" value="1"/>
</dbReference>
<dbReference type="InterPro" id="IPR023465">
    <property type="entry name" value="Riboflavin_kinase_dom_sf"/>
</dbReference>
<dbReference type="PANTHER" id="PTHR22749">
    <property type="entry name" value="RIBOFLAVIN KINASE/FMN ADENYLYLTRANSFERASE"/>
    <property type="match status" value="1"/>
</dbReference>
<dbReference type="RefSeq" id="WP_246953194.1">
    <property type="nucleotide sequence ID" value="NZ_JALKII010000009.1"/>
</dbReference>
<evidence type="ECO:0000256" key="2">
    <source>
        <dbReference type="ARBA" id="ARBA00004726"/>
    </source>
</evidence>
<dbReference type="NCBIfam" id="NF004162">
    <property type="entry name" value="PRK05627.1-5"/>
    <property type="match status" value="1"/>
</dbReference>
<evidence type="ECO:0000256" key="8">
    <source>
        <dbReference type="ARBA" id="ARBA00022741"/>
    </source>
</evidence>
<keyword evidence="7 15" id="KW-0548">Nucleotidyltransferase</keyword>
<evidence type="ECO:0000256" key="12">
    <source>
        <dbReference type="ARBA" id="ARBA00023268"/>
    </source>
</evidence>
<organism evidence="17 18">
    <name type="scientific">Alcanivorax quisquiliarum</name>
    <dbReference type="NCBI Taxonomy" id="2933565"/>
    <lineage>
        <taxon>Bacteria</taxon>
        <taxon>Pseudomonadati</taxon>
        <taxon>Pseudomonadota</taxon>
        <taxon>Gammaproteobacteria</taxon>
        <taxon>Oceanospirillales</taxon>
        <taxon>Alcanivoracaceae</taxon>
        <taxon>Alcanivorax</taxon>
    </lineage>
</organism>
<evidence type="ECO:0000313" key="17">
    <source>
        <dbReference type="EMBL" id="MCK0538504.1"/>
    </source>
</evidence>
<evidence type="ECO:0000259" key="16">
    <source>
        <dbReference type="SMART" id="SM00904"/>
    </source>
</evidence>
<keyword evidence="10 15" id="KW-0274">FAD</keyword>
<dbReference type="PIRSF" id="PIRSF004491">
    <property type="entry name" value="FAD_Synth"/>
    <property type="match status" value="1"/>
</dbReference>
<evidence type="ECO:0000256" key="9">
    <source>
        <dbReference type="ARBA" id="ARBA00022777"/>
    </source>
</evidence>
<dbReference type="GO" id="GO:0008531">
    <property type="term" value="F:riboflavin kinase activity"/>
    <property type="evidence" value="ECO:0007669"/>
    <property type="project" value="UniProtKB-EC"/>
</dbReference>
<dbReference type="InterPro" id="IPR015864">
    <property type="entry name" value="FAD_synthase"/>
</dbReference>
<keyword evidence="5 15" id="KW-0288">FMN</keyword>
<evidence type="ECO:0000256" key="13">
    <source>
        <dbReference type="ARBA" id="ARBA00047880"/>
    </source>
</evidence>